<reference evidence="2 3" key="1">
    <citation type="submission" date="2017-01" db="EMBL/GenBank/DDBJ databases">
        <title>Draft genome sequence of Pseudomonas pachastrellae type strain CCUG 46540T from a deep sea.</title>
        <authorList>
            <person name="Gomila M."/>
            <person name="Mulet M."/>
            <person name="Lalucat J."/>
            <person name="Garcia-Valdes E."/>
        </authorList>
    </citation>
    <scope>NUCLEOTIDE SEQUENCE [LARGE SCALE GENOMIC DNA]</scope>
    <source>
        <strain evidence="2 3">CCUG 46540</strain>
    </source>
</reference>
<sequence length="231" mass="24943">MRAHYLQHVEFEGLGIIEDSLRARGVEVSGTRLYAGDSLPALDDIDLLVVMGGPMSVNDEAELPWLAAEKAFIRQALTADKRVLGVCLGAQLIASALGQRVYPGAEKEIGWLPIHGNTHLNGAAFHFPDQIDVLHWHGETFDLPAGAVLLASSEVCRHQAFQLGRSVIGLQFHLEANRALLDAFVTADAASLVPAGQVQSAEQILAVPQDTLDATAALLERLLDYLLEEQP</sequence>
<dbReference type="Proteomes" id="UP000242847">
    <property type="component" value="Unassembled WGS sequence"/>
</dbReference>
<dbReference type="GO" id="GO:0005829">
    <property type="term" value="C:cytosol"/>
    <property type="evidence" value="ECO:0007669"/>
    <property type="project" value="TreeGrafter"/>
</dbReference>
<evidence type="ECO:0000259" key="1">
    <source>
        <dbReference type="Pfam" id="PF00117"/>
    </source>
</evidence>
<dbReference type="GO" id="GO:0016740">
    <property type="term" value="F:transferase activity"/>
    <property type="evidence" value="ECO:0007669"/>
    <property type="project" value="UniProtKB-KW"/>
</dbReference>
<comment type="caution">
    <text evidence="2">The sequence shown here is derived from an EMBL/GenBank/DDBJ whole genome shotgun (WGS) entry which is preliminary data.</text>
</comment>
<dbReference type="SUPFAM" id="SSF52317">
    <property type="entry name" value="Class I glutamine amidotransferase-like"/>
    <property type="match status" value="1"/>
</dbReference>
<proteinExistence type="predicted"/>
<organism evidence="2 3">
    <name type="scientific">Halopseudomonas pachastrellae</name>
    <dbReference type="NCBI Taxonomy" id="254161"/>
    <lineage>
        <taxon>Bacteria</taxon>
        <taxon>Pseudomonadati</taxon>
        <taxon>Pseudomonadota</taxon>
        <taxon>Gammaproteobacteria</taxon>
        <taxon>Pseudomonadales</taxon>
        <taxon>Pseudomonadaceae</taxon>
        <taxon>Halopseudomonas</taxon>
    </lineage>
</organism>
<feature type="domain" description="Glutamine amidotransferase" evidence="1">
    <location>
        <begin position="17"/>
        <end position="179"/>
    </location>
</feature>
<dbReference type="InterPro" id="IPR029062">
    <property type="entry name" value="Class_I_gatase-like"/>
</dbReference>
<dbReference type="FunFam" id="3.40.50.880:FF:000033">
    <property type="entry name" value="Glutamine amidotransferase class-I"/>
    <property type="match status" value="1"/>
</dbReference>
<keyword evidence="3" id="KW-1185">Reference proteome</keyword>
<dbReference type="AlphaFoldDB" id="A0A1S8DGG8"/>
<evidence type="ECO:0000313" key="2">
    <source>
        <dbReference type="EMBL" id="ONM43680.1"/>
    </source>
</evidence>
<dbReference type="STRING" id="254161.SAMN05216256_12345"/>
<dbReference type="CDD" id="cd01741">
    <property type="entry name" value="GATase1_1"/>
    <property type="match status" value="1"/>
</dbReference>
<dbReference type="InterPro" id="IPR017926">
    <property type="entry name" value="GATASE"/>
</dbReference>
<dbReference type="PROSITE" id="PS51273">
    <property type="entry name" value="GATASE_TYPE_1"/>
    <property type="match status" value="1"/>
</dbReference>
<keyword evidence="2" id="KW-0808">Transferase</keyword>
<protein>
    <submittedName>
        <fullName evidence="2">Amidotransferase</fullName>
    </submittedName>
</protein>
<accession>A0A1S8DGG8</accession>
<gene>
    <name evidence="2" type="ORF">BXT89_11400</name>
</gene>
<dbReference type="InterPro" id="IPR044992">
    <property type="entry name" value="ChyE-like"/>
</dbReference>
<name>A0A1S8DGG8_9GAMM</name>
<dbReference type="EMBL" id="MUBC01000023">
    <property type="protein sequence ID" value="ONM43680.1"/>
    <property type="molecule type" value="Genomic_DNA"/>
</dbReference>
<dbReference type="PANTHER" id="PTHR42695">
    <property type="entry name" value="GLUTAMINE AMIDOTRANSFERASE YLR126C-RELATED"/>
    <property type="match status" value="1"/>
</dbReference>
<dbReference type="PANTHER" id="PTHR42695:SF5">
    <property type="entry name" value="GLUTAMINE AMIDOTRANSFERASE YLR126C-RELATED"/>
    <property type="match status" value="1"/>
</dbReference>
<dbReference type="RefSeq" id="WP_083727782.1">
    <property type="nucleotide sequence ID" value="NZ_FOUD01000023.1"/>
</dbReference>
<dbReference type="Pfam" id="PF00117">
    <property type="entry name" value="GATase"/>
    <property type="match status" value="1"/>
</dbReference>
<evidence type="ECO:0000313" key="3">
    <source>
        <dbReference type="Proteomes" id="UP000242847"/>
    </source>
</evidence>
<dbReference type="Gene3D" id="3.40.50.880">
    <property type="match status" value="1"/>
</dbReference>
<dbReference type="OrthoDB" id="9813383at2"/>